<dbReference type="AlphaFoldDB" id="I0A288"/>
<keyword evidence="6" id="KW-1185">Reference proteome</keyword>
<dbReference type="InterPro" id="IPR015422">
    <property type="entry name" value="PyrdxlP-dep_Trfase_small"/>
</dbReference>
<dbReference type="SUPFAM" id="SSF53383">
    <property type="entry name" value="PLP-dependent transferases"/>
    <property type="match status" value="1"/>
</dbReference>
<dbReference type="GeneID" id="12450200"/>
<dbReference type="InParanoid" id="I0A288"/>
<evidence type="ECO:0000256" key="3">
    <source>
        <dbReference type="ARBA" id="ARBA00022898"/>
    </source>
</evidence>
<dbReference type="InterPro" id="IPR005814">
    <property type="entry name" value="Aminotrans_3"/>
</dbReference>
<reference evidence="6" key="1">
    <citation type="submission" date="2012-03" db="EMBL/GenBank/DDBJ databases">
        <title>Fervidicoccus fontis complete genome analysis confirms its distinct phylogenetic position and predicts its environmental function.</title>
        <authorList>
            <person name="Lebedinsky A.V."/>
            <person name="Mardanov A.V."/>
            <person name="Gumerov V.M."/>
            <person name="Beletsky A.V."/>
            <person name="Kublanov I.V."/>
            <person name="Perevalova A.A."/>
            <person name="Bonch-Osmolovskaya E.A."/>
            <person name="Ravin N.V."/>
            <person name="Skryabin K.G."/>
        </authorList>
    </citation>
    <scope>NUCLEOTIDE SEQUENCE [LARGE SCALE GENOMIC DNA]</scope>
    <source>
        <strain evidence="6">DSM 19380 / VKM B-2539 / Kam940</strain>
    </source>
</reference>
<dbReference type="EMBL" id="CP003423">
    <property type="protein sequence ID" value="AFH43095.1"/>
    <property type="molecule type" value="Genomic_DNA"/>
</dbReference>
<dbReference type="GO" id="GO:0042802">
    <property type="term" value="F:identical protein binding"/>
    <property type="evidence" value="ECO:0007669"/>
    <property type="project" value="TreeGrafter"/>
</dbReference>
<dbReference type="STRING" id="1163730.FFONT_1107"/>
<dbReference type="GO" id="GO:0008483">
    <property type="term" value="F:transaminase activity"/>
    <property type="evidence" value="ECO:0007669"/>
    <property type="project" value="UniProtKB-KW"/>
</dbReference>
<dbReference type="InterPro" id="IPR015421">
    <property type="entry name" value="PyrdxlP-dep_Trfase_major"/>
</dbReference>
<dbReference type="PANTHER" id="PTHR11986">
    <property type="entry name" value="AMINOTRANSFERASE CLASS III"/>
    <property type="match status" value="1"/>
</dbReference>
<dbReference type="GO" id="GO:0030170">
    <property type="term" value="F:pyridoxal phosphate binding"/>
    <property type="evidence" value="ECO:0007669"/>
    <property type="project" value="InterPro"/>
</dbReference>
<reference evidence="5 6" key="2">
    <citation type="journal article" date="2014" name="Extremophiles">
        <title>Analysis of the complete genome of Fervidococcus fontis confirms the distinct phylogenetic position of the order Fervidicoccales and suggests its environmental function.</title>
        <authorList>
            <person name="Lebedinsky A.V."/>
            <person name="Mardanov A.V."/>
            <person name="Kublanov I.V."/>
            <person name="Gumerov V.M."/>
            <person name="Beletsky A.V."/>
            <person name="Perevalova A.A."/>
            <person name="Bidzhieva S.Kh."/>
            <person name="Bonch-Osmolovskaya E.A."/>
            <person name="Skryabin K.G."/>
            <person name="Ravin N.V."/>
        </authorList>
    </citation>
    <scope>NUCLEOTIDE SEQUENCE [LARGE SCALE GENOMIC DNA]</scope>
    <source>
        <strain evidence="6">DSM 19380 / VKM B-2539 / Kam940</strain>
    </source>
</reference>
<dbReference type="PROSITE" id="PS00600">
    <property type="entry name" value="AA_TRANSFER_CLASS_3"/>
    <property type="match status" value="1"/>
</dbReference>
<gene>
    <name evidence="5" type="ordered locus">FFONT_1107</name>
</gene>
<evidence type="ECO:0000313" key="5">
    <source>
        <dbReference type="EMBL" id="AFH43095.1"/>
    </source>
</evidence>
<protein>
    <submittedName>
        <fullName evidence="5">4-aminobutyrate aminotransferase</fullName>
    </submittedName>
</protein>
<dbReference type="OrthoDB" id="6534at2157"/>
<keyword evidence="5" id="KW-0032">Aminotransferase</keyword>
<dbReference type="Proteomes" id="UP000007391">
    <property type="component" value="Chromosome"/>
</dbReference>
<accession>I0A288</accession>
<keyword evidence="5" id="KW-0808">Transferase</keyword>
<dbReference type="InterPro" id="IPR050103">
    <property type="entry name" value="Class-III_PLP-dep_AT"/>
</dbReference>
<dbReference type="KEGG" id="ffo:FFONT_1107"/>
<comment type="similarity">
    <text evidence="2 4">Belongs to the class-III pyridoxal-phosphate-dependent aminotransferase family.</text>
</comment>
<evidence type="ECO:0000313" key="6">
    <source>
        <dbReference type="Proteomes" id="UP000007391"/>
    </source>
</evidence>
<dbReference type="HOGENOM" id="CLU_016922_10_0_2"/>
<dbReference type="Gene3D" id="3.90.1150.10">
    <property type="entry name" value="Aspartate Aminotransferase, domain 1"/>
    <property type="match status" value="1"/>
</dbReference>
<comment type="cofactor">
    <cofactor evidence="1">
        <name>pyridoxal 5'-phosphate</name>
        <dbReference type="ChEBI" id="CHEBI:597326"/>
    </cofactor>
</comment>
<dbReference type="Gene3D" id="3.40.640.10">
    <property type="entry name" value="Type I PLP-dependent aspartate aminotransferase-like (Major domain)"/>
    <property type="match status" value="1"/>
</dbReference>
<organism evidence="5 6">
    <name type="scientific">Fervidicoccus fontis (strain DSM 19380 / JCM 18336 / VKM B-2539 / Kam940)</name>
    <dbReference type="NCBI Taxonomy" id="1163730"/>
    <lineage>
        <taxon>Archaea</taxon>
        <taxon>Thermoproteota</taxon>
        <taxon>Thermoprotei</taxon>
        <taxon>Fervidicoccales</taxon>
        <taxon>Fervidicoccaceae</taxon>
        <taxon>Fervidicoccus</taxon>
    </lineage>
</organism>
<evidence type="ECO:0000256" key="1">
    <source>
        <dbReference type="ARBA" id="ARBA00001933"/>
    </source>
</evidence>
<dbReference type="CDD" id="cd00610">
    <property type="entry name" value="OAT_like"/>
    <property type="match status" value="1"/>
</dbReference>
<proteinExistence type="inferred from homology"/>
<dbReference type="InterPro" id="IPR049704">
    <property type="entry name" value="Aminotrans_3_PPA_site"/>
</dbReference>
<name>I0A288_FERFK</name>
<evidence type="ECO:0000256" key="2">
    <source>
        <dbReference type="ARBA" id="ARBA00008954"/>
    </source>
</evidence>
<dbReference type="RefSeq" id="WP_014558244.1">
    <property type="nucleotide sequence ID" value="NC_017461.1"/>
</dbReference>
<keyword evidence="3 4" id="KW-0663">Pyridoxal phosphate</keyword>
<dbReference type="Pfam" id="PF00202">
    <property type="entry name" value="Aminotran_3"/>
    <property type="match status" value="1"/>
</dbReference>
<sequence>MEQEKRILNEELIEKYWKYIGVGISFKYFPIVIKKSKGCRIWDIEGREYIDFLTSAASFNIGHTNDEVVKAIKQAIDDMIDYDQYLYHEPSIRLAEMLVNIVPGSYEKKVLYELSGGAANDMALKVALAFTGRKYIGSFEDSYHGTHYLVLSSSGSFKPETRYKYNAYPYVYFFKYPDTFRRPRGIEPEEYGEILLGEIERTLQVDAYGKGFAAIIFEPIQGDGGVLVPPKSFIVGLRKIADEYGIVLIDDEIQTGFGRTGKMFAIEHFGIEPDVVTLGKNLGAGFPMSAVVGRKEIIDSGPPNTLGSNASGHYLGSIAAMAGIEYIIKNRLHDRAELMGEYLMKRLNELKDGHEIVGDVRGKGLMIGVEIVDDKDSLKPSSKKAQKIIWRAYENGLIMMTFGKYGNVLRIAPPLTIEREEIDKAVEIMEKAISDVEKGKVGDEVLSKMVAWQ</sequence>
<dbReference type="PIRSF" id="PIRSF000521">
    <property type="entry name" value="Transaminase_4ab_Lys_Orn"/>
    <property type="match status" value="1"/>
</dbReference>
<dbReference type="InterPro" id="IPR015424">
    <property type="entry name" value="PyrdxlP-dep_Trfase"/>
</dbReference>
<dbReference type="eggNOG" id="arCOG00915">
    <property type="taxonomic scope" value="Archaea"/>
</dbReference>
<dbReference type="PANTHER" id="PTHR11986:SF58">
    <property type="entry name" value="LEUCINE_METHIONINE RACEMASE"/>
    <property type="match status" value="1"/>
</dbReference>
<evidence type="ECO:0000256" key="4">
    <source>
        <dbReference type="RuleBase" id="RU003560"/>
    </source>
</evidence>